<dbReference type="PANTHER" id="PTHR31985:SF273">
    <property type="entry name" value="ETHYLENE-RESPONSIVE TRANSCRIPTION FACTOR ERF017"/>
    <property type="match status" value="1"/>
</dbReference>
<dbReference type="Gene3D" id="3.30.730.10">
    <property type="entry name" value="AP2/ERF domain"/>
    <property type="match status" value="1"/>
</dbReference>
<comment type="subcellular location">
    <subcellularLocation>
        <location evidence="1">Nucleus</location>
    </subcellularLocation>
</comment>
<dbReference type="EMBL" id="CM017876">
    <property type="protein sequence ID" value="KAG1342598.1"/>
    <property type="molecule type" value="Genomic_DNA"/>
</dbReference>
<evidence type="ECO:0000256" key="8">
    <source>
        <dbReference type="SAM" id="MobiDB-lite"/>
    </source>
</evidence>
<comment type="caution">
    <text evidence="10">The sequence shown here is derived from an EMBL/GenBank/DDBJ whole genome shotgun (WGS) entry which is preliminary data.</text>
</comment>
<dbReference type="GO" id="GO:0003677">
    <property type="term" value="F:DNA binding"/>
    <property type="evidence" value="ECO:0007669"/>
    <property type="project" value="UniProtKB-KW"/>
</dbReference>
<evidence type="ECO:0000256" key="2">
    <source>
        <dbReference type="ARBA" id="ARBA00023015"/>
    </source>
</evidence>
<dbReference type="SUPFAM" id="SSF54171">
    <property type="entry name" value="DNA-binding domain"/>
    <property type="match status" value="1"/>
</dbReference>
<dbReference type="GO" id="GO:0005634">
    <property type="term" value="C:nucleus"/>
    <property type="evidence" value="ECO:0007669"/>
    <property type="project" value="UniProtKB-SubCell"/>
</dbReference>
<reference evidence="10" key="1">
    <citation type="journal article" date="2017" name="Gigascience">
        <title>The genome draft of coconut (Cocos nucifera).</title>
        <authorList>
            <person name="Xiao Y."/>
            <person name="Xu P."/>
            <person name="Fan H."/>
            <person name="Baudouin L."/>
            <person name="Xia W."/>
            <person name="Bocs S."/>
            <person name="Xu J."/>
            <person name="Li Q."/>
            <person name="Guo A."/>
            <person name="Zhou L."/>
            <person name="Li J."/>
            <person name="Wu Y."/>
            <person name="Ma Z."/>
            <person name="Armero A."/>
            <person name="Issali A.E."/>
            <person name="Liu N."/>
            <person name="Peng M."/>
            <person name="Yang Y."/>
        </authorList>
    </citation>
    <scope>NUCLEOTIDE SEQUENCE</scope>
    <source>
        <tissue evidence="10">Spear leaf of Hainan Tall coconut</tissue>
    </source>
</reference>
<evidence type="ECO:0000313" key="11">
    <source>
        <dbReference type="Proteomes" id="UP000797356"/>
    </source>
</evidence>
<dbReference type="PRINTS" id="PR00367">
    <property type="entry name" value="ETHRSPELEMNT"/>
</dbReference>
<keyword evidence="3" id="KW-0238">DNA-binding</keyword>
<accession>A0A8K0N1Z6</accession>
<evidence type="ECO:0000313" key="10">
    <source>
        <dbReference type="EMBL" id="KAG1342598.1"/>
    </source>
</evidence>
<feature type="domain" description="AP2/ERF" evidence="9">
    <location>
        <begin position="16"/>
        <end position="73"/>
    </location>
</feature>
<dbReference type="InterPro" id="IPR016177">
    <property type="entry name" value="DNA-bd_dom_sf"/>
</dbReference>
<dbReference type="OrthoDB" id="1918918at2759"/>
<evidence type="ECO:0000256" key="4">
    <source>
        <dbReference type="ARBA" id="ARBA00023159"/>
    </source>
</evidence>
<keyword evidence="6" id="KW-0539">Nucleus</keyword>
<feature type="region of interest" description="Disordered" evidence="8">
    <location>
        <begin position="95"/>
        <end position="129"/>
    </location>
</feature>
<keyword evidence="11" id="KW-1185">Reference proteome</keyword>
<dbReference type="CDD" id="cd00018">
    <property type="entry name" value="AP2"/>
    <property type="match status" value="1"/>
</dbReference>
<evidence type="ECO:0000256" key="3">
    <source>
        <dbReference type="ARBA" id="ARBA00023125"/>
    </source>
</evidence>
<dbReference type="PANTHER" id="PTHR31985">
    <property type="entry name" value="ETHYLENE-RESPONSIVE TRANSCRIPTION FACTOR ERF042-RELATED"/>
    <property type="match status" value="1"/>
</dbReference>
<dbReference type="Proteomes" id="UP000797356">
    <property type="component" value="Chromosome 5"/>
</dbReference>
<dbReference type="FunFam" id="3.30.730.10:FF:000001">
    <property type="entry name" value="Ethylene-responsive transcription factor 2"/>
    <property type="match status" value="1"/>
</dbReference>
<dbReference type="Pfam" id="PF00847">
    <property type="entry name" value="AP2"/>
    <property type="match status" value="1"/>
</dbReference>
<feature type="region of interest" description="Disordered" evidence="8">
    <location>
        <begin position="145"/>
        <end position="174"/>
    </location>
</feature>
<evidence type="ECO:0000256" key="5">
    <source>
        <dbReference type="ARBA" id="ARBA00023163"/>
    </source>
</evidence>
<comment type="similarity">
    <text evidence="7">Belongs to the AP2/ERF transcription factor family. ERF subfamily.</text>
</comment>
<protein>
    <submittedName>
        <fullName evidence="10">Ethylene-responsive transcription factor ERF017</fullName>
    </submittedName>
</protein>
<keyword evidence="2" id="KW-0805">Transcription regulation</keyword>
<dbReference type="GO" id="GO:0003700">
    <property type="term" value="F:DNA-binding transcription factor activity"/>
    <property type="evidence" value="ECO:0007669"/>
    <property type="project" value="InterPro"/>
</dbReference>
<name>A0A8K0N1Z6_COCNU</name>
<gene>
    <name evidence="10" type="ORF">COCNU_05G008270</name>
</gene>
<evidence type="ECO:0000256" key="1">
    <source>
        <dbReference type="ARBA" id="ARBA00004123"/>
    </source>
</evidence>
<keyword evidence="5" id="KW-0804">Transcription</keyword>
<dbReference type="InterPro" id="IPR051032">
    <property type="entry name" value="AP2/ERF_TF_ERF_subfamily"/>
</dbReference>
<organism evidence="10 11">
    <name type="scientific">Cocos nucifera</name>
    <name type="common">Coconut palm</name>
    <dbReference type="NCBI Taxonomy" id="13894"/>
    <lineage>
        <taxon>Eukaryota</taxon>
        <taxon>Viridiplantae</taxon>
        <taxon>Streptophyta</taxon>
        <taxon>Embryophyta</taxon>
        <taxon>Tracheophyta</taxon>
        <taxon>Spermatophyta</taxon>
        <taxon>Magnoliopsida</taxon>
        <taxon>Liliopsida</taxon>
        <taxon>Arecaceae</taxon>
        <taxon>Arecoideae</taxon>
        <taxon>Cocoseae</taxon>
        <taxon>Attaleinae</taxon>
        <taxon>Cocos</taxon>
    </lineage>
</organism>
<reference evidence="10" key="2">
    <citation type="submission" date="2019-07" db="EMBL/GenBank/DDBJ databases">
        <authorList>
            <person name="Yang Y."/>
            <person name="Bocs S."/>
            <person name="Baudouin L."/>
        </authorList>
    </citation>
    <scope>NUCLEOTIDE SEQUENCE</scope>
    <source>
        <tissue evidence="10">Spear leaf of Hainan Tall coconut</tissue>
    </source>
</reference>
<evidence type="ECO:0000259" key="9">
    <source>
        <dbReference type="PROSITE" id="PS51032"/>
    </source>
</evidence>
<keyword evidence="4" id="KW-0010">Activator</keyword>
<proteinExistence type="inferred from homology"/>
<dbReference type="SMART" id="SM00380">
    <property type="entry name" value="AP2"/>
    <property type="match status" value="1"/>
</dbReference>
<dbReference type="InterPro" id="IPR001471">
    <property type="entry name" value="AP2/ERF_dom"/>
</dbReference>
<dbReference type="AlphaFoldDB" id="A0A8K0N1Z6"/>
<evidence type="ECO:0000256" key="6">
    <source>
        <dbReference type="ARBA" id="ARBA00023242"/>
    </source>
</evidence>
<evidence type="ECO:0000256" key="7">
    <source>
        <dbReference type="ARBA" id="ARBA00024343"/>
    </source>
</evidence>
<dbReference type="InterPro" id="IPR036955">
    <property type="entry name" value="AP2/ERF_dom_sf"/>
</dbReference>
<sequence length="194" mass="21358">MENPSSGPSVASTGNQYKGVRMRKWGKWVAEVRLPNSRERIWLGSYDTAEKAARAYDAASYCLRGTTAALNFPADPPDIRSPGRLTRDEIRTAATRHAYEAPRAEPQGDAGSSYARQAAPEDVVVQTSSMPRELFSPQIYYLPTRSDDVTGSGSHGGGCGSDDDDDDGDGGNEDMYIYGPSYLWNFNEEFDRRN</sequence>
<feature type="compositionally biased region" description="Acidic residues" evidence="8">
    <location>
        <begin position="161"/>
        <end position="172"/>
    </location>
</feature>
<dbReference type="PROSITE" id="PS51032">
    <property type="entry name" value="AP2_ERF"/>
    <property type="match status" value="1"/>
</dbReference>